<evidence type="ECO:0000313" key="1">
    <source>
        <dbReference type="EMBL" id="OGY17820.1"/>
    </source>
</evidence>
<proteinExistence type="predicted"/>
<dbReference type="Proteomes" id="UP000179233">
    <property type="component" value="Unassembled WGS sequence"/>
</dbReference>
<name>A0A1G1VR17_9BACT</name>
<protein>
    <submittedName>
        <fullName evidence="1">Uncharacterized protein</fullName>
    </submittedName>
</protein>
<accession>A0A1G1VR17</accession>
<gene>
    <name evidence="1" type="ORF">A2786_00655</name>
</gene>
<dbReference type="AlphaFoldDB" id="A0A1G1VR17"/>
<dbReference type="EMBL" id="MHCJ01000006">
    <property type="protein sequence ID" value="OGY17820.1"/>
    <property type="molecule type" value="Genomic_DNA"/>
</dbReference>
<reference evidence="1 2" key="1">
    <citation type="journal article" date="2016" name="Nat. Commun.">
        <title>Thousands of microbial genomes shed light on interconnected biogeochemical processes in an aquifer system.</title>
        <authorList>
            <person name="Anantharaman K."/>
            <person name="Brown C.T."/>
            <person name="Hug L.A."/>
            <person name="Sharon I."/>
            <person name="Castelle C.J."/>
            <person name="Probst A.J."/>
            <person name="Thomas B.C."/>
            <person name="Singh A."/>
            <person name="Wilkins M.J."/>
            <person name="Karaoz U."/>
            <person name="Brodie E.L."/>
            <person name="Williams K.H."/>
            <person name="Hubbard S.S."/>
            <person name="Banfield J.F."/>
        </authorList>
    </citation>
    <scope>NUCLEOTIDE SEQUENCE [LARGE SCALE GENOMIC DNA]</scope>
</reference>
<comment type="caution">
    <text evidence="1">The sequence shown here is derived from an EMBL/GenBank/DDBJ whole genome shotgun (WGS) entry which is preliminary data.</text>
</comment>
<sequence>MTSSGGIVTVERNEPPCQAKNLQSTSIQLVKVLFIQQSFLLILLPMRSYLKKLLISVGVIAALMLAKKAGA</sequence>
<organism evidence="1 2">
    <name type="scientific">Candidatus Chisholmbacteria bacterium RIFCSPHIGHO2_01_FULL_52_32</name>
    <dbReference type="NCBI Taxonomy" id="1797591"/>
    <lineage>
        <taxon>Bacteria</taxon>
        <taxon>Candidatus Chisholmiibacteriota</taxon>
    </lineage>
</organism>
<evidence type="ECO:0000313" key="2">
    <source>
        <dbReference type="Proteomes" id="UP000179233"/>
    </source>
</evidence>